<accession>A0A5Q4BAF1</accession>
<evidence type="ECO:0000313" key="2">
    <source>
        <dbReference type="Proteomes" id="UP000326340"/>
    </source>
</evidence>
<dbReference type="AlphaFoldDB" id="A0A5Q4BAF1"/>
<feature type="non-terminal residue" evidence="1">
    <location>
        <position position="207"/>
    </location>
</feature>
<proteinExistence type="predicted"/>
<comment type="caution">
    <text evidence="1">The sequence shown here is derived from an EMBL/GenBank/DDBJ whole genome shotgun (WGS) entry which is preliminary data.</text>
</comment>
<reference evidence="1 2" key="1">
    <citation type="journal article" date="2019" name="Sci. Rep.">
        <title>Colletotrichum shisoi sp. nov., an anthracnose pathogen of Perilla frutescens in Japan: molecular phylogenetic, morphological and genomic evidence.</title>
        <authorList>
            <person name="Gan P."/>
            <person name="Tsushima A."/>
            <person name="Hiroyama R."/>
            <person name="Narusaka M."/>
            <person name="Takano Y."/>
            <person name="Narusaka Y."/>
            <person name="Kawaradani M."/>
            <person name="Damm U."/>
            <person name="Shirasu K."/>
        </authorList>
    </citation>
    <scope>NUCLEOTIDE SEQUENCE [LARGE SCALE GENOMIC DNA]</scope>
    <source>
        <strain evidence="1 2">PG-2018a</strain>
    </source>
</reference>
<protein>
    <submittedName>
        <fullName evidence="1">Uncharacterized protein</fullName>
    </submittedName>
</protein>
<evidence type="ECO:0000313" key="1">
    <source>
        <dbReference type="EMBL" id="TQN63892.1"/>
    </source>
</evidence>
<name>A0A5Q4BAF1_9PEZI</name>
<keyword evidence="2" id="KW-1185">Reference proteome</keyword>
<dbReference type="Proteomes" id="UP000326340">
    <property type="component" value="Unassembled WGS sequence"/>
</dbReference>
<dbReference type="OrthoDB" id="4848569at2759"/>
<dbReference type="EMBL" id="PUHP01003376">
    <property type="protein sequence ID" value="TQN63892.1"/>
    <property type="molecule type" value="Genomic_DNA"/>
</dbReference>
<gene>
    <name evidence="1" type="ORF">CSHISOI_11532</name>
</gene>
<organism evidence="1 2">
    <name type="scientific">Colletotrichum shisoi</name>
    <dbReference type="NCBI Taxonomy" id="2078593"/>
    <lineage>
        <taxon>Eukaryota</taxon>
        <taxon>Fungi</taxon>
        <taxon>Dikarya</taxon>
        <taxon>Ascomycota</taxon>
        <taxon>Pezizomycotina</taxon>
        <taxon>Sordariomycetes</taxon>
        <taxon>Hypocreomycetidae</taxon>
        <taxon>Glomerellales</taxon>
        <taxon>Glomerellaceae</taxon>
        <taxon>Colletotrichum</taxon>
        <taxon>Colletotrichum destructivum species complex</taxon>
    </lineage>
</organism>
<sequence>MSQRIWAHFTTFEGVDYIASLSNAADDLHTKLIFEPDAFRSSRSVHTAENHLGVRKIIFHYSKTSPEVEQGEELWWRSIHLLKGQTGLVVQSDGLKVRHVLLAEENNRLGPTRWAKPLFGQVRLVRLEEAPMPTRMASLLLNDSRTIGYAFYWNTRLVSMHAVTSEPDLSIYDRDHDGIWTYFPLLERELITEIWLRGQTKWDMALI</sequence>